<keyword evidence="2" id="KW-1185">Reference proteome</keyword>
<organism evidence="1 2">
    <name type="scientific">Aspergillus melleus</name>
    <dbReference type="NCBI Taxonomy" id="138277"/>
    <lineage>
        <taxon>Eukaryota</taxon>
        <taxon>Fungi</taxon>
        <taxon>Dikarya</taxon>
        <taxon>Ascomycota</taxon>
        <taxon>Pezizomycotina</taxon>
        <taxon>Eurotiomycetes</taxon>
        <taxon>Eurotiomycetidae</taxon>
        <taxon>Eurotiales</taxon>
        <taxon>Aspergillaceae</taxon>
        <taxon>Aspergillus</taxon>
        <taxon>Aspergillus subgen. Circumdati</taxon>
    </lineage>
</organism>
<dbReference type="Proteomes" id="UP001177260">
    <property type="component" value="Unassembled WGS sequence"/>
</dbReference>
<name>A0ACC3BC31_9EURO</name>
<reference evidence="1 2" key="1">
    <citation type="journal article" date="2023" name="ACS Omega">
        <title>Identification of the Neoaspergillic Acid Biosynthesis Gene Cluster by Establishing an In Vitro CRISPR-Ribonucleoprotein Genetic System in Aspergillus melleus.</title>
        <authorList>
            <person name="Yuan B."/>
            <person name="Grau M.F."/>
            <person name="Murata R.M."/>
            <person name="Torok T."/>
            <person name="Venkateswaran K."/>
            <person name="Stajich J.E."/>
            <person name="Wang C.C.C."/>
        </authorList>
    </citation>
    <scope>NUCLEOTIDE SEQUENCE [LARGE SCALE GENOMIC DNA]</scope>
    <source>
        <strain evidence="1 2">IMV 1140</strain>
    </source>
</reference>
<comment type="caution">
    <text evidence="1">The sequence shown here is derived from an EMBL/GenBank/DDBJ whole genome shotgun (WGS) entry which is preliminary data.</text>
</comment>
<proteinExistence type="predicted"/>
<sequence>MDSSLNGDEKDTRTPFRRFTSSITWPCYTVALSFGGVAALLKQTPNRFTGLDVIGLIIFMVSLTVFTIVSLCMMFESLMTLKKSTKVTEPAISAQFFRYKAPQELFLVPSCLLAFATILINTTSYATPHVGEWLPILMNILFWVYTGIALVVSILLGWRLPASGTSTDKHFAIVRIMPFFPPMLSGTLAATMANSQPPSRAIPMLIGGTTMQGLGFLMFLMVLAQCLIELNDEGLPEAYFRPEMFITVGPPSFTIIAFIGMATAAVEKFPEHYISQATSVRTADVLLIVAVFAGILLWTLAFFLFSVSMISVLQGLWKRESSFGLLWWSMVFPNTGFVLATAKISSALSSVAIGWVATAMTILQVALFLTMTGFQLRDLLMKGIEMCR</sequence>
<evidence type="ECO:0000313" key="2">
    <source>
        <dbReference type="Proteomes" id="UP001177260"/>
    </source>
</evidence>
<protein>
    <submittedName>
        <fullName evidence="1">Uncharacterized protein</fullName>
    </submittedName>
</protein>
<evidence type="ECO:0000313" key="1">
    <source>
        <dbReference type="EMBL" id="KAK1147835.1"/>
    </source>
</evidence>
<accession>A0ACC3BC31</accession>
<dbReference type="EMBL" id="JAOPJF010000010">
    <property type="protein sequence ID" value="KAK1147835.1"/>
    <property type="molecule type" value="Genomic_DNA"/>
</dbReference>
<gene>
    <name evidence="1" type="ORF">N8T08_000348</name>
</gene>